<name>A0AAJ5YVN9_9BASI</name>
<evidence type="ECO:0000259" key="7">
    <source>
        <dbReference type="Pfam" id="PF17285"/>
    </source>
</evidence>
<dbReference type="GO" id="GO:0035243">
    <property type="term" value="F:protein-arginine omega-N symmetric methyltransferase activity"/>
    <property type="evidence" value="ECO:0007669"/>
    <property type="project" value="UniProtKB-EC"/>
</dbReference>
<keyword evidence="1 4" id="KW-0489">Methyltransferase</keyword>
<feature type="domain" description="PRMT5 TIM barrel" evidence="7">
    <location>
        <begin position="77"/>
        <end position="388"/>
    </location>
</feature>
<feature type="region of interest" description="Disordered" evidence="5">
    <location>
        <begin position="808"/>
        <end position="864"/>
    </location>
</feature>
<feature type="compositionally biased region" description="Low complexity" evidence="5">
    <location>
        <begin position="825"/>
        <end position="835"/>
    </location>
</feature>
<dbReference type="PANTHER" id="PTHR10738">
    <property type="entry name" value="PROTEIN ARGININE N-METHYLTRANSFERASE 5"/>
    <property type="match status" value="1"/>
</dbReference>
<evidence type="ECO:0000313" key="10">
    <source>
        <dbReference type="Proteomes" id="UP001219567"/>
    </source>
</evidence>
<accession>A0AAJ5YVN9</accession>
<dbReference type="Pfam" id="PF05185">
    <property type="entry name" value="PRMT5"/>
    <property type="match status" value="1"/>
</dbReference>
<dbReference type="InterPro" id="IPR035247">
    <property type="entry name" value="PRMT5_TIM"/>
</dbReference>
<dbReference type="PROSITE" id="PS51678">
    <property type="entry name" value="SAM_MT_PRMT"/>
    <property type="match status" value="1"/>
</dbReference>
<evidence type="ECO:0000256" key="5">
    <source>
        <dbReference type="SAM" id="MobiDB-lite"/>
    </source>
</evidence>
<dbReference type="Gene3D" id="3.20.20.150">
    <property type="entry name" value="Divalent-metal-dependent TIM barrel enzymes"/>
    <property type="match status" value="1"/>
</dbReference>
<organism evidence="9 10">
    <name type="scientific">Malassezia yamatoensis</name>
    <dbReference type="NCBI Taxonomy" id="253288"/>
    <lineage>
        <taxon>Eukaryota</taxon>
        <taxon>Fungi</taxon>
        <taxon>Dikarya</taxon>
        <taxon>Basidiomycota</taxon>
        <taxon>Ustilaginomycotina</taxon>
        <taxon>Malasseziomycetes</taxon>
        <taxon>Malasseziales</taxon>
        <taxon>Malasseziaceae</taxon>
        <taxon>Malassezia</taxon>
    </lineage>
</organism>
<keyword evidence="2 4" id="KW-0808">Transferase</keyword>
<evidence type="ECO:0000256" key="3">
    <source>
        <dbReference type="ARBA" id="ARBA00022691"/>
    </source>
</evidence>
<dbReference type="GO" id="GO:0005634">
    <property type="term" value="C:nucleus"/>
    <property type="evidence" value="ECO:0007669"/>
    <property type="project" value="TreeGrafter"/>
</dbReference>
<feature type="compositionally biased region" description="Polar residues" evidence="5">
    <location>
        <begin position="808"/>
        <end position="824"/>
    </location>
</feature>
<feature type="domain" description="PRMT5 arginine-N-methyltransferase" evidence="6">
    <location>
        <begin position="397"/>
        <end position="564"/>
    </location>
</feature>
<reference evidence="9 10" key="1">
    <citation type="submission" date="2023-03" db="EMBL/GenBank/DDBJ databases">
        <title>Mating type loci evolution in Malassezia.</title>
        <authorList>
            <person name="Coelho M.A."/>
        </authorList>
    </citation>
    <scope>NUCLEOTIDE SEQUENCE [LARGE SCALE GENOMIC DNA]</scope>
    <source>
        <strain evidence="9 10">CBS 9725</strain>
    </source>
</reference>
<dbReference type="AlphaFoldDB" id="A0AAJ5YVN9"/>
<evidence type="ECO:0000256" key="1">
    <source>
        <dbReference type="ARBA" id="ARBA00022603"/>
    </source>
</evidence>
<gene>
    <name evidence="9" type="ORF">MYAM1_004002</name>
</gene>
<dbReference type="EC" id="2.1.1.320" evidence="9"/>
<feature type="domain" description="PRMT5 oligomerisation" evidence="8">
    <location>
        <begin position="568"/>
        <end position="764"/>
    </location>
</feature>
<dbReference type="Pfam" id="PF17286">
    <property type="entry name" value="PRMT5_C"/>
    <property type="match status" value="1"/>
</dbReference>
<dbReference type="Gene3D" id="2.70.160.11">
    <property type="entry name" value="Hnrnp arginine n-methyltransferase1"/>
    <property type="match status" value="1"/>
</dbReference>
<keyword evidence="3 4" id="KW-0949">S-adenosyl-L-methionine</keyword>
<dbReference type="InterPro" id="IPR035075">
    <property type="entry name" value="PRMT5"/>
</dbReference>
<protein>
    <submittedName>
        <fullName evidence="9">Type II protein arginine methyltransferase</fullName>
        <ecNumber evidence="9">2.1.1.320</ecNumber>
    </submittedName>
</protein>
<dbReference type="Gene3D" id="3.40.50.150">
    <property type="entry name" value="Vaccinia Virus protein VP39"/>
    <property type="match status" value="1"/>
</dbReference>
<dbReference type="GO" id="GO:0032259">
    <property type="term" value="P:methylation"/>
    <property type="evidence" value="ECO:0007669"/>
    <property type="project" value="UniProtKB-KW"/>
</dbReference>
<sequence length="864" mass="95439">MALEAQEDMVKRDAAAHWQVPIVLFVPTEQLHSSAHESTGAKITHNEHVETSSASSSSFHSESVVQKRCREAHDQGYDTIAVHLTNDAWRNRWEHLCLLPEMDFPRSSSRATLSLALTSQTHQSNLRVEAERWRAHPTFFPDELNLTSAADARKTIVLLSPWLELDSVDEGVRWDAELAIKQEFSYAVYLGATHVVLPPPSSDPSRRKHLANYARVVHTLLTGTLDDGFRLLPSLKVSIHLPVSSPYILSSMLMRQATKSNARSQRMPAAAYLRTNDNWAWETWESIQTLCGYHPQLHVGLDLSVPLPPNTSLLRWTAEPVSLLWLPSGSFLANAKGYPVLSKSAQSLVRRLLPKNPTMILSEIHAAPSQHTKGGPRAYLEYIHHLIRTAPAPSKLQLYAQGYGDHLQAPLQPMANDLTATTYEVFESDPVKYQLYEQAIYQALVDRSEPHSMTRIWIVGAGHGALVPRALSAAKRASRFVQITALEKNPGACIALHDRKKKEWLSDSVSILQGDMRTIPVLQYKDQLADIIVSELLGSFADNELAPECLDGAMRFLKPNGISIPSAYAPFLAPVAAANLHAAIGHSSRSQAQSGVGMGTNVTQQTYDAPYVTLLPSANLLAEDEPQTVSFSDEDRKLAVQPCWRFEHGPMSTSGLVCTSSGLPESNHHNVRASYHTFCIPHAGVCHGLAGFFEAHLYGDVVLSIHPDAHRASQDMLSWFPIFFPFRDPIYLPAHSELDVHIWRLTDERRVWYEWSAECFLVQEDMPSPSAAPSSSFLSCPSPQDMPTSAFSNAMHTPRFPSTSAFLAPIPSTSPATNESLTAQSDTSSFLSTSSNKARRTRIKTGQTARMNPGAIGSSSLMNG</sequence>
<evidence type="ECO:0000259" key="8">
    <source>
        <dbReference type="Pfam" id="PF17286"/>
    </source>
</evidence>
<dbReference type="GO" id="GO:0005829">
    <property type="term" value="C:cytosol"/>
    <property type="evidence" value="ECO:0007669"/>
    <property type="project" value="TreeGrafter"/>
</dbReference>
<dbReference type="InterPro" id="IPR035248">
    <property type="entry name" value="PRMT5_C"/>
</dbReference>
<dbReference type="EMBL" id="CP119950">
    <property type="protein sequence ID" value="WFD01240.1"/>
    <property type="molecule type" value="Genomic_DNA"/>
</dbReference>
<dbReference type="InterPro" id="IPR025799">
    <property type="entry name" value="Arg_MeTrfase"/>
</dbReference>
<dbReference type="PANTHER" id="PTHR10738:SF0">
    <property type="entry name" value="PROTEIN ARGININE N-METHYLTRANSFERASE 5"/>
    <property type="match status" value="1"/>
</dbReference>
<dbReference type="GO" id="GO:0006355">
    <property type="term" value="P:regulation of DNA-templated transcription"/>
    <property type="evidence" value="ECO:0007669"/>
    <property type="project" value="TreeGrafter"/>
</dbReference>
<evidence type="ECO:0000313" key="9">
    <source>
        <dbReference type="EMBL" id="WFD01240.1"/>
    </source>
</evidence>
<dbReference type="SUPFAM" id="SSF53335">
    <property type="entry name" value="S-adenosyl-L-methionine-dependent methyltransferases"/>
    <property type="match status" value="1"/>
</dbReference>
<keyword evidence="10" id="KW-1185">Reference proteome</keyword>
<evidence type="ECO:0000256" key="2">
    <source>
        <dbReference type="ARBA" id="ARBA00022679"/>
    </source>
</evidence>
<dbReference type="InterPro" id="IPR029063">
    <property type="entry name" value="SAM-dependent_MTases_sf"/>
</dbReference>
<dbReference type="Pfam" id="PF17285">
    <property type="entry name" value="PRMT5_TIM"/>
    <property type="match status" value="1"/>
</dbReference>
<evidence type="ECO:0000259" key="6">
    <source>
        <dbReference type="Pfam" id="PF05185"/>
    </source>
</evidence>
<evidence type="ECO:0000256" key="4">
    <source>
        <dbReference type="PROSITE-ProRule" id="PRU01015"/>
    </source>
</evidence>
<feature type="region of interest" description="Disordered" evidence="5">
    <location>
        <begin position="36"/>
        <end position="60"/>
    </location>
</feature>
<dbReference type="Proteomes" id="UP001219567">
    <property type="component" value="Chromosome 8"/>
</dbReference>
<proteinExistence type="predicted"/>